<gene>
    <name evidence="5" type="ORF">FUG_LOCUS296869</name>
    <name evidence="4" type="ORF">MDCFG202_LOCUS117600</name>
</gene>
<dbReference type="SUPFAM" id="SSF50978">
    <property type="entry name" value="WD40 repeat-like"/>
    <property type="match status" value="1"/>
</dbReference>
<dbReference type="GO" id="GO:0031145">
    <property type="term" value="P:anaphase-promoting complex-dependent catabolic process"/>
    <property type="evidence" value="ECO:0007669"/>
    <property type="project" value="TreeGrafter"/>
</dbReference>
<evidence type="ECO:0008006" key="6">
    <source>
        <dbReference type="Google" id="ProtNLM"/>
    </source>
</evidence>
<dbReference type="GO" id="GO:0005680">
    <property type="term" value="C:anaphase-promoting complex"/>
    <property type="evidence" value="ECO:0007669"/>
    <property type="project" value="TreeGrafter"/>
</dbReference>
<dbReference type="Proteomes" id="UP000746612">
    <property type="component" value="Unassembled WGS sequence"/>
</dbReference>
<reference evidence="5" key="1">
    <citation type="submission" date="2019-04" db="EMBL/GenBank/DDBJ databases">
        <authorList>
            <person name="Melise S."/>
            <person name="Noan J."/>
            <person name="Okalmin O."/>
        </authorList>
    </citation>
    <scope>NUCLEOTIDE SEQUENCE</scope>
    <source>
        <strain evidence="5">FN9</strain>
    </source>
</reference>
<sequence>MFRMPPRRPRSTRQRCDGVLQPPSPPDSGYGSEEDVFECSHNTRKRYFPSFDGSGPDGTPVLKLHVNEEQVCPAAKQEEVQVEIPKTPERHHPRQKPNVVSPFICPKTPKRLPLQDKRIDHNRGLDRYVPRRDFVSPSSERYRTTKQSHDLSREERLKRNQSASADPFVLKRHVLDPDPRFPFRVDNTSQDRGVALGQLPQNRGGERQVSMGAMWSVGGVAPSTIAVDDGQGHLVRRGTNARLFPTPFQESLISTSVEKEKHEGRIASALKIDQKINRYLEAQDVTLDRQSSPKQVGMGISGLTKKSGLLTSVAFSSTQGGKAVLGIGHSDGRILFQSIFDTLPRFEVRQAFPISCVSWRPTCTLRPSKNPLILGVQVQTEDLVVGDEMGNIYYYVVEWPIGWEITRNTWPGAVSLIARISNIHCQQVCGLAWSYDGRLFASGGNDNLCCLFDAEQVVGQRLEPTIPGNGYRARIEASSAYGGIETRVTQLINIPQSEDGFAAQLRLVPNATDAVRCLGPSIAKHHWNHDAAVKAIAFCPWRRGLVATGGGSNDKCIHFFHTPSGAALATISVSAQVTSLIWNTTRREIAATFGYPSPEHPYRVSVFSWPECRQIAAIPWEDDLRALYAIAYPRGPTSNDPTITGGGQEGCIVVASSDRSIKFHEVWSREKGVTVGATGILAGSDILEGLEGIDKEGDVIR</sequence>
<dbReference type="InterPro" id="IPR033010">
    <property type="entry name" value="Cdc20/Fizzy"/>
</dbReference>
<dbReference type="SMART" id="SM00320">
    <property type="entry name" value="WD40"/>
    <property type="match status" value="2"/>
</dbReference>
<dbReference type="GO" id="GO:1990757">
    <property type="term" value="F:ubiquitin ligase activator activity"/>
    <property type="evidence" value="ECO:0007669"/>
    <property type="project" value="TreeGrafter"/>
</dbReference>
<feature type="region of interest" description="Disordered" evidence="3">
    <location>
        <begin position="1"/>
        <end position="35"/>
    </location>
</feature>
<dbReference type="PANTHER" id="PTHR19918:SF5">
    <property type="entry name" value="MEIOSIS-SPECIFIC APC_C ACTIVATOR PROTEIN AMA1"/>
    <property type="match status" value="1"/>
</dbReference>
<dbReference type="AlphaFoldDB" id="A0A4E9DXN4"/>
<name>A0A4E9DXN4_GIBZA</name>
<feature type="region of interest" description="Disordered" evidence="3">
    <location>
        <begin position="134"/>
        <end position="164"/>
    </location>
</feature>
<feature type="compositionally biased region" description="Basic and acidic residues" evidence="3">
    <location>
        <begin position="134"/>
        <end position="158"/>
    </location>
</feature>
<evidence type="ECO:0000313" key="4">
    <source>
        <dbReference type="EMBL" id="CAG1973477.1"/>
    </source>
</evidence>
<protein>
    <recommendedName>
        <fullName evidence="6">Anaphase-promoting complex subunit 4 WD40 domain-containing protein</fullName>
    </recommendedName>
</protein>
<dbReference type="EMBL" id="CAJPIJ010000094">
    <property type="protein sequence ID" value="CAG1973477.1"/>
    <property type="molecule type" value="Genomic_DNA"/>
</dbReference>
<organism evidence="5">
    <name type="scientific">Gibberella zeae</name>
    <name type="common">Wheat head blight fungus</name>
    <name type="synonym">Fusarium graminearum</name>
    <dbReference type="NCBI Taxonomy" id="5518"/>
    <lineage>
        <taxon>Eukaryota</taxon>
        <taxon>Fungi</taxon>
        <taxon>Dikarya</taxon>
        <taxon>Ascomycota</taxon>
        <taxon>Pezizomycotina</taxon>
        <taxon>Sordariomycetes</taxon>
        <taxon>Hypocreomycetidae</taxon>
        <taxon>Hypocreales</taxon>
        <taxon>Nectriaceae</taxon>
        <taxon>Fusarium</taxon>
    </lineage>
</organism>
<dbReference type="GO" id="GO:0010997">
    <property type="term" value="F:anaphase-promoting complex binding"/>
    <property type="evidence" value="ECO:0007669"/>
    <property type="project" value="InterPro"/>
</dbReference>
<evidence type="ECO:0000313" key="5">
    <source>
        <dbReference type="EMBL" id="VIO58316.1"/>
    </source>
</evidence>
<dbReference type="InterPro" id="IPR015943">
    <property type="entry name" value="WD40/YVTN_repeat-like_dom_sf"/>
</dbReference>
<dbReference type="EMBL" id="CAAKMV010000132">
    <property type="protein sequence ID" value="VIO58316.1"/>
    <property type="molecule type" value="Genomic_DNA"/>
</dbReference>
<feature type="compositionally biased region" description="Basic residues" evidence="3">
    <location>
        <begin position="1"/>
        <end position="13"/>
    </location>
</feature>
<dbReference type="Pfam" id="PF00400">
    <property type="entry name" value="WD40"/>
    <property type="match status" value="1"/>
</dbReference>
<evidence type="ECO:0000256" key="3">
    <source>
        <dbReference type="SAM" id="MobiDB-lite"/>
    </source>
</evidence>
<evidence type="ECO:0000256" key="2">
    <source>
        <dbReference type="ARBA" id="ARBA00022737"/>
    </source>
</evidence>
<proteinExistence type="predicted"/>
<evidence type="ECO:0000256" key="1">
    <source>
        <dbReference type="ARBA" id="ARBA00022574"/>
    </source>
</evidence>
<dbReference type="InterPro" id="IPR036322">
    <property type="entry name" value="WD40_repeat_dom_sf"/>
</dbReference>
<dbReference type="GO" id="GO:1905786">
    <property type="term" value="P:positive regulation of anaphase-promoting complex-dependent catabolic process"/>
    <property type="evidence" value="ECO:0007669"/>
    <property type="project" value="TreeGrafter"/>
</dbReference>
<dbReference type="PANTHER" id="PTHR19918">
    <property type="entry name" value="CELL DIVISION CYCLE 20 CDC20 FIZZY -RELATED"/>
    <property type="match status" value="1"/>
</dbReference>
<accession>A0A4E9DXN4</accession>
<dbReference type="Gene3D" id="2.130.10.10">
    <property type="entry name" value="YVTN repeat-like/Quinoprotein amine dehydrogenase"/>
    <property type="match status" value="2"/>
</dbReference>
<dbReference type="InterPro" id="IPR001680">
    <property type="entry name" value="WD40_rpt"/>
</dbReference>
<keyword evidence="1" id="KW-0853">WD repeat</keyword>
<reference evidence="4" key="2">
    <citation type="submission" date="2021-03" db="EMBL/GenBank/DDBJ databases">
        <authorList>
            <person name="Alouane T."/>
            <person name="Langin T."/>
            <person name="Bonhomme L."/>
        </authorList>
    </citation>
    <scope>NUCLEOTIDE SEQUENCE</scope>
    <source>
        <strain evidence="4">MDC_Fg202</strain>
    </source>
</reference>
<keyword evidence="2" id="KW-0677">Repeat</keyword>
<feature type="region of interest" description="Disordered" evidence="3">
    <location>
        <begin position="87"/>
        <end position="110"/>
    </location>
</feature>